<comment type="subcellular location">
    <subcellularLocation>
        <location evidence="1">Mitochondrion inner membrane</location>
        <topology evidence="1">Multi-pass membrane protein</topology>
    </subcellularLocation>
</comment>
<protein>
    <recommendedName>
        <fullName evidence="3">Transmembrane protein 242</fullName>
    </recommendedName>
</protein>
<keyword evidence="6 11" id="KW-1133">Transmembrane helix</keyword>
<feature type="transmembrane region" description="Helical" evidence="11">
    <location>
        <begin position="85"/>
        <end position="106"/>
    </location>
</feature>
<reference evidence="13" key="1">
    <citation type="submission" date="2011-07" db="EMBL/GenBank/DDBJ databases">
        <authorList>
            <consortium name="Caenorhabditis brenneri Sequencing and Analysis Consortium"/>
            <person name="Wilson R.K."/>
        </authorList>
    </citation>
    <scope>NUCLEOTIDE SEQUENCE [LARGE SCALE GENOMIC DNA]</scope>
    <source>
        <strain evidence="13">PB2801</strain>
    </source>
</reference>
<evidence type="ECO:0000256" key="9">
    <source>
        <dbReference type="ARBA" id="ARBA00045905"/>
    </source>
</evidence>
<evidence type="ECO:0000256" key="1">
    <source>
        <dbReference type="ARBA" id="ARBA00004448"/>
    </source>
</evidence>
<evidence type="ECO:0000256" key="8">
    <source>
        <dbReference type="ARBA" id="ARBA00023136"/>
    </source>
</evidence>
<dbReference type="FunCoup" id="G0MIV7">
    <property type="interactions" value="2"/>
</dbReference>
<proteinExistence type="inferred from homology"/>
<dbReference type="OrthoDB" id="2378895at2759"/>
<keyword evidence="4 11" id="KW-0812">Transmembrane</keyword>
<keyword evidence="7" id="KW-0496">Mitochondrion</keyword>
<dbReference type="GO" id="GO:0005743">
    <property type="term" value="C:mitochondrial inner membrane"/>
    <property type="evidence" value="ECO:0007669"/>
    <property type="project" value="UniProtKB-SubCell"/>
</dbReference>
<comment type="function">
    <text evidence="9">Scaffold protein that participates in the c-ring assembly of mitochondrial ATP synthase (F(1)F(0) ATP synthase or complex V) by facilitating the membrane insertion and oligomer formation of the subunit c/ATP5MC3. Participates in the incorporation of the c-ring into vestigial complexes. Additionally influences the incorporation of subunits MT-ATP6, MT-ATP8, ATP5MJ, and ATP5MK in the ATP synthase.</text>
</comment>
<dbReference type="HOGENOM" id="CLU_1628584_0_0_1"/>
<dbReference type="EMBL" id="GL379796">
    <property type="protein sequence ID" value="EGT31232.1"/>
    <property type="molecule type" value="Genomic_DNA"/>
</dbReference>
<sequence length="167" mass="17203">MGDVNAVSTTQPSTLSGHALVALDKIDTSNTAGFVKSVIGGTSLATLLLGLRSAWKHSRQPEAADLAAAQLFSGAAFAGKALGVATVITVSGFSLIIVGVSALLHVNTPRQFGAAMKTAFGDSIRLPQSANSQTFEEFIKSIETKTGVTEDEEKAKQEGVIVASPSQ</sequence>
<organism evidence="13">
    <name type="scientific">Caenorhabditis brenneri</name>
    <name type="common">Nematode worm</name>
    <dbReference type="NCBI Taxonomy" id="135651"/>
    <lineage>
        <taxon>Eukaryota</taxon>
        <taxon>Metazoa</taxon>
        <taxon>Ecdysozoa</taxon>
        <taxon>Nematoda</taxon>
        <taxon>Chromadorea</taxon>
        <taxon>Rhabditida</taxon>
        <taxon>Rhabditina</taxon>
        <taxon>Rhabditomorpha</taxon>
        <taxon>Rhabditoidea</taxon>
        <taxon>Rhabditidae</taxon>
        <taxon>Peloderinae</taxon>
        <taxon>Caenorhabditis</taxon>
    </lineage>
</organism>
<evidence type="ECO:0000313" key="12">
    <source>
        <dbReference type="EMBL" id="EGT31232.1"/>
    </source>
</evidence>
<comment type="similarity">
    <text evidence="2">Belongs to the TMEM242 family.</text>
</comment>
<dbReference type="InParanoid" id="G0MIV7"/>
<feature type="transmembrane region" description="Helical" evidence="11">
    <location>
        <begin position="33"/>
        <end position="51"/>
    </location>
</feature>
<keyword evidence="5" id="KW-0999">Mitochondrion inner membrane</keyword>
<dbReference type="PANTHER" id="PTHR13141:SF4">
    <property type="entry name" value="TRANSMEMBRANE PROTEIN 242"/>
    <property type="match status" value="1"/>
</dbReference>
<evidence type="ECO:0000256" key="3">
    <source>
        <dbReference type="ARBA" id="ARBA00013934"/>
    </source>
</evidence>
<accession>G0MIV7</accession>
<dbReference type="AlphaFoldDB" id="G0MIV7"/>
<feature type="region of interest" description="Disordered" evidence="10">
    <location>
        <begin position="146"/>
        <end position="167"/>
    </location>
</feature>
<dbReference type="PANTHER" id="PTHR13141">
    <property type="entry name" value="TRANSMEMBRANE PROTEIN 242"/>
    <property type="match status" value="1"/>
</dbReference>
<keyword evidence="8 11" id="KW-0472">Membrane</keyword>
<evidence type="ECO:0000256" key="6">
    <source>
        <dbReference type="ARBA" id="ARBA00022989"/>
    </source>
</evidence>
<keyword evidence="13" id="KW-1185">Reference proteome</keyword>
<evidence type="ECO:0000256" key="7">
    <source>
        <dbReference type="ARBA" id="ARBA00023128"/>
    </source>
</evidence>
<evidence type="ECO:0000256" key="10">
    <source>
        <dbReference type="SAM" id="MobiDB-lite"/>
    </source>
</evidence>
<dbReference type="STRING" id="135651.G0MIV7"/>
<evidence type="ECO:0000313" key="13">
    <source>
        <dbReference type="Proteomes" id="UP000008068"/>
    </source>
</evidence>
<dbReference type="eggNOG" id="ENOG502SBRW">
    <property type="taxonomic scope" value="Eukaryota"/>
</dbReference>
<gene>
    <name evidence="12" type="ORF">CAEBREN_13861</name>
</gene>
<dbReference type="Proteomes" id="UP000008068">
    <property type="component" value="Unassembled WGS sequence"/>
</dbReference>
<evidence type="ECO:0000256" key="4">
    <source>
        <dbReference type="ARBA" id="ARBA00022692"/>
    </source>
</evidence>
<evidence type="ECO:0000256" key="5">
    <source>
        <dbReference type="ARBA" id="ARBA00022792"/>
    </source>
</evidence>
<dbReference type="InterPro" id="IPR009792">
    <property type="entry name" value="TMEM242"/>
</dbReference>
<name>G0MIV7_CAEBE</name>
<evidence type="ECO:0000256" key="11">
    <source>
        <dbReference type="SAM" id="Phobius"/>
    </source>
</evidence>
<evidence type="ECO:0000256" key="2">
    <source>
        <dbReference type="ARBA" id="ARBA00007570"/>
    </source>
</evidence>